<evidence type="ECO:0000313" key="3">
    <source>
        <dbReference type="WBParaSite" id="ACOC_0000470201-mRNA-1"/>
    </source>
</evidence>
<protein>
    <submittedName>
        <fullName evidence="3">Secreted protein</fullName>
    </submittedName>
</protein>
<dbReference type="EMBL" id="UYYA01003826">
    <property type="protein sequence ID" value="VDM56288.1"/>
    <property type="molecule type" value="Genomic_DNA"/>
</dbReference>
<proteinExistence type="predicted"/>
<dbReference type="WBParaSite" id="ACOC_0000470201-mRNA-1">
    <property type="protein sequence ID" value="ACOC_0000470201-mRNA-1"/>
    <property type="gene ID" value="ACOC_0000470201"/>
</dbReference>
<reference evidence="1 2" key="2">
    <citation type="submission" date="2018-11" db="EMBL/GenBank/DDBJ databases">
        <authorList>
            <consortium name="Pathogen Informatics"/>
        </authorList>
    </citation>
    <scope>NUCLEOTIDE SEQUENCE [LARGE SCALE GENOMIC DNA]</scope>
    <source>
        <strain evidence="1 2">Costa Rica</strain>
    </source>
</reference>
<organism evidence="3">
    <name type="scientific">Angiostrongylus costaricensis</name>
    <name type="common">Nematode worm</name>
    <dbReference type="NCBI Taxonomy" id="334426"/>
    <lineage>
        <taxon>Eukaryota</taxon>
        <taxon>Metazoa</taxon>
        <taxon>Ecdysozoa</taxon>
        <taxon>Nematoda</taxon>
        <taxon>Chromadorea</taxon>
        <taxon>Rhabditida</taxon>
        <taxon>Rhabditina</taxon>
        <taxon>Rhabditomorpha</taxon>
        <taxon>Strongyloidea</taxon>
        <taxon>Metastrongylidae</taxon>
        <taxon>Angiostrongylus</taxon>
    </lineage>
</organism>
<dbReference type="AlphaFoldDB" id="A0A0R3PJP1"/>
<dbReference type="Proteomes" id="UP000267027">
    <property type="component" value="Unassembled WGS sequence"/>
</dbReference>
<evidence type="ECO:0000313" key="2">
    <source>
        <dbReference type="Proteomes" id="UP000267027"/>
    </source>
</evidence>
<gene>
    <name evidence="1" type="ORF">ACOC_LOCUS4703</name>
</gene>
<evidence type="ECO:0000313" key="1">
    <source>
        <dbReference type="EMBL" id="VDM56288.1"/>
    </source>
</evidence>
<accession>A0A0R3PJP1</accession>
<name>A0A0R3PJP1_ANGCS</name>
<sequence length="77" mass="9082">MQILYATYVTMQQNPGFVLHATRCTADATCTAMHSCTMRQNRLMRCRFRLPICRFGAIRVKRMFTMRDLSRPNLQHI</sequence>
<keyword evidence="2" id="KW-1185">Reference proteome</keyword>
<reference evidence="3" key="1">
    <citation type="submission" date="2017-02" db="UniProtKB">
        <authorList>
            <consortium name="WormBaseParasite"/>
        </authorList>
    </citation>
    <scope>IDENTIFICATION</scope>
</reference>